<sequence length="337" mass="39180">METLEELASQKECDGEEVPQTKITDVHGHDFIRKSFRGIGKRYELLGWLHSFFKQFYGSVNEMDYTTLRRGFIRIHCKGNPKFNFHKYMMRALEADFKKVVGISWYLWLFLNVFLLLHAKGWQVYFWIALIPLILLLAVGTKLEHIITQLAQEIAEKHEAIEGDLIVRPSDDHSWFHKPRLILIFIHFILFQNSLEIAFFFWIWFQYNFHSCIMGKVDYLIPRLIIRVFVQFLCSYSTLPLYALVSHIGSSFNKDGIFDEPMQEGLVHWANEARKNIALRQAAKNDTNQVSNMAGSSVTLELGKVDDHENKESAILDRSDSDADEIMPIGDSNEALK</sequence>
<dbReference type="Proteomes" id="UP001163603">
    <property type="component" value="Chromosome 7"/>
</dbReference>
<comment type="caution">
    <text evidence="1">The sequence shown here is derived from an EMBL/GenBank/DDBJ whole genome shotgun (WGS) entry which is preliminary data.</text>
</comment>
<reference evidence="2" key="1">
    <citation type="journal article" date="2023" name="G3 (Bethesda)">
        <title>Genome assembly and association tests identify interacting loci associated with vigor, precocity, and sex in interspecific pistachio rootstocks.</title>
        <authorList>
            <person name="Palmer W."/>
            <person name="Jacygrad E."/>
            <person name="Sagayaradj S."/>
            <person name="Cavanaugh K."/>
            <person name="Han R."/>
            <person name="Bertier L."/>
            <person name="Beede B."/>
            <person name="Kafkas S."/>
            <person name="Golino D."/>
            <person name="Preece J."/>
            <person name="Michelmore R."/>
        </authorList>
    </citation>
    <scope>NUCLEOTIDE SEQUENCE [LARGE SCALE GENOMIC DNA]</scope>
</reference>
<evidence type="ECO:0000313" key="1">
    <source>
        <dbReference type="EMBL" id="KAJ0035936.1"/>
    </source>
</evidence>
<proteinExistence type="predicted"/>
<dbReference type="EMBL" id="CM047742">
    <property type="protein sequence ID" value="KAJ0035936.1"/>
    <property type="molecule type" value="Genomic_DNA"/>
</dbReference>
<accession>A0ACC0YI94</accession>
<protein>
    <submittedName>
        <fullName evidence="1">Uncharacterized protein</fullName>
    </submittedName>
</protein>
<organism evidence="1 2">
    <name type="scientific">Pistacia integerrima</name>
    <dbReference type="NCBI Taxonomy" id="434235"/>
    <lineage>
        <taxon>Eukaryota</taxon>
        <taxon>Viridiplantae</taxon>
        <taxon>Streptophyta</taxon>
        <taxon>Embryophyta</taxon>
        <taxon>Tracheophyta</taxon>
        <taxon>Spermatophyta</taxon>
        <taxon>Magnoliopsida</taxon>
        <taxon>eudicotyledons</taxon>
        <taxon>Gunneridae</taxon>
        <taxon>Pentapetalae</taxon>
        <taxon>rosids</taxon>
        <taxon>malvids</taxon>
        <taxon>Sapindales</taxon>
        <taxon>Anacardiaceae</taxon>
        <taxon>Pistacia</taxon>
    </lineage>
</organism>
<name>A0ACC0YI94_9ROSI</name>
<evidence type="ECO:0000313" key="2">
    <source>
        <dbReference type="Proteomes" id="UP001163603"/>
    </source>
</evidence>
<gene>
    <name evidence="1" type="ORF">Pint_26489</name>
</gene>
<keyword evidence="2" id="KW-1185">Reference proteome</keyword>